<feature type="transmembrane region" description="Helical" evidence="1">
    <location>
        <begin position="7"/>
        <end position="27"/>
    </location>
</feature>
<reference evidence="2" key="1">
    <citation type="submission" date="2020-03" db="EMBL/GenBank/DDBJ databases">
        <title>The deep terrestrial virosphere.</title>
        <authorList>
            <person name="Holmfeldt K."/>
            <person name="Nilsson E."/>
            <person name="Simone D."/>
            <person name="Lopez-Fernandez M."/>
            <person name="Wu X."/>
            <person name="de Brujin I."/>
            <person name="Lundin D."/>
            <person name="Andersson A."/>
            <person name="Bertilsson S."/>
            <person name="Dopson M."/>
        </authorList>
    </citation>
    <scope>NUCLEOTIDE SEQUENCE</scope>
    <source>
        <strain evidence="2">MM415A03270</strain>
    </source>
</reference>
<proteinExistence type="predicted"/>
<keyword evidence="1" id="KW-1133">Transmembrane helix</keyword>
<feature type="transmembrane region" description="Helical" evidence="1">
    <location>
        <begin position="33"/>
        <end position="52"/>
    </location>
</feature>
<evidence type="ECO:0000313" key="2">
    <source>
        <dbReference type="EMBL" id="QJA71321.1"/>
    </source>
</evidence>
<evidence type="ECO:0000256" key="1">
    <source>
        <dbReference type="SAM" id="Phobius"/>
    </source>
</evidence>
<keyword evidence="1" id="KW-0472">Membrane</keyword>
<sequence length="61" mass="6916">MNFLKWCGLTLTITFTISSFLLVGIELTHSTGYVQIFGIILLLTVGWTIGQITRDIRQWGK</sequence>
<protein>
    <submittedName>
        <fullName evidence="2">Uncharacterized protein</fullName>
    </submittedName>
</protein>
<dbReference type="AlphaFoldDB" id="A0A6M3JQE1"/>
<keyword evidence="1" id="KW-0812">Transmembrane</keyword>
<dbReference type="EMBL" id="MT141864">
    <property type="protein sequence ID" value="QJA71321.1"/>
    <property type="molecule type" value="Genomic_DNA"/>
</dbReference>
<organism evidence="2">
    <name type="scientific">viral metagenome</name>
    <dbReference type="NCBI Taxonomy" id="1070528"/>
    <lineage>
        <taxon>unclassified sequences</taxon>
        <taxon>metagenomes</taxon>
        <taxon>organismal metagenomes</taxon>
    </lineage>
</organism>
<accession>A0A6M3JQE1</accession>
<name>A0A6M3JQE1_9ZZZZ</name>
<gene>
    <name evidence="2" type="ORF">MM415A03270_0005</name>
</gene>